<dbReference type="KEGG" id="pgri:PgNI_05873"/>
<reference evidence="8" key="3">
    <citation type="submission" date="2025-08" db="UniProtKB">
        <authorList>
            <consortium name="RefSeq"/>
        </authorList>
    </citation>
    <scope>IDENTIFICATION</scope>
    <source>
        <strain evidence="8">NI907</strain>
    </source>
</reference>
<feature type="compositionally biased region" description="Basic and acidic residues" evidence="5">
    <location>
        <begin position="75"/>
        <end position="84"/>
    </location>
</feature>
<evidence type="ECO:0000256" key="1">
    <source>
        <dbReference type="ARBA" id="ARBA00004141"/>
    </source>
</evidence>
<feature type="transmembrane region" description="Helical" evidence="6">
    <location>
        <begin position="28"/>
        <end position="54"/>
    </location>
</feature>
<feature type="region of interest" description="Disordered" evidence="5">
    <location>
        <begin position="65"/>
        <end position="124"/>
    </location>
</feature>
<evidence type="ECO:0000313" key="7">
    <source>
        <dbReference type="Proteomes" id="UP000515153"/>
    </source>
</evidence>
<feature type="transmembrane region" description="Helical" evidence="6">
    <location>
        <begin position="261"/>
        <end position="283"/>
    </location>
</feature>
<evidence type="ECO:0000256" key="4">
    <source>
        <dbReference type="ARBA" id="ARBA00023136"/>
    </source>
</evidence>
<feature type="region of interest" description="Disordered" evidence="5">
    <location>
        <begin position="538"/>
        <end position="573"/>
    </location>
</feature>
<accession>A0A6P8B649</accession>
<feature type="transmembrane region" description="Helical" evidence="6">
    <location>
        <begin position="372"/>
        <end position="393"/>
    </location>
</feature>
<dbReference type="CDD" id="cd00637">
    <property type="entry name" value="7tm_classA_rhodopsin-like"/>
    <property type="match status" value="1"/>
</dbReference>
<name>A0A6P8B649_PYRGI</name>
<dbReference type="PANTHER" id="PTHR23112">
    <property type="entry name" value="G PROTEIN-COUPLED RECEPTOR 157-RELATED"/>
    <property type="match status" value="1"/>
</dbReference>
<keyword evidence="7" id="KW-1185">Reference proteome</keyword>
<dbReference type="GeneID" id="41960812"/>
<keyword evidence="2 6" id="KW-0812">Transmembrane</keyword>
<dbReference type="SUPFAM" id="SSF81321">
    <property type="entry name" value="Family A G protein-coupled receptor-like"/>
    <property type="match status" value="1"/>
</dbReference>
<keyword evidence="4 6" id="KW-0472">Membrane</keyword>
<dbReference type="Gene3D" id="1.20.1070.10">
    <property type="entry name" value="Rhodopsin 7-helix transmembrane proteins"/>
    <property type="match status" value="1"/>
</dbReference>
<feature type="compositionally biased region" description="Basic residues" evidence="5">
    <location>
        <begin position="475"/>
        <end position="489"/>
    </location>
</feature>
<proteinExistence type="predicted"/>
<dbReference type="InterPro" id="IPR000276">
    <property type="entry name" value="GPCR_Rhodpsn"/>
</dbReference>
<feature type="transmembrane region" description="Helical" evidence="6">
    <location>
        <begin position="207"/>
        <end position="230"/>
    </location>
</feature>
<sequence length="573" mass="62969">MDNPIISTKEGMVSRTLQPLPEEHRKGLLAVVAVSVASLIGVSLLFLHLTVKLVRWHVKSWRRRRQQQQQQQRRASPDADRRPPTVDLSLGLAPEHFHSRRQDDTGSRRSWRRQPAPPTTTPHAREPNQFVVLLYNLLLADLHQSVAFVMSTVWLRENAILVGSQTCWAQGFLISNGDLAVSLFITAIAVHTYLVIVHGWRPTQKALILSCVCLWMFTYLMAAIGILGTVNGSAVGGFYVRAAAWCWVNTRLQTVRLLTHYIYIFMSLAITSGFYIAIVIHLYSRKRLQRGIGNNNNNNSVESLPAQKQAAAAEVSSSSSSSSTSYSTSSPLPANNTSYNSTFLIYPLIYVLCTSPLAIGRAWTMSGRKGSIPYFCAAGALISANGLLDVLIWSCTRRDVVFGDVDETADALGLDSFSFVRTPRDRKYGNIIVVEGALRRQQLQQQEQTVLAGDAPPEVGRNKTAGAGEEPTKGSSRKGRYGSRRGRKAWLHDGGNSQECLHGGIKMETVTTVVVEEDLEARARLFVKPEDYIAVAGSAPSLDTQAGSQDESETDLWAGPGGIGTVQGFKQSE</sequence>
<evidence type="ECO:0000256" key="2">
    <source>
        <dbReference type="ARBA" id="ARBA00022692"/>
    </source>
</evidence>
<reference evidence="7 8" key="1">
    <citation type="journal article" date="2019" name="Mol. Biol. Evol.">
        <title>Blast fungal genomes show frequent chromosomal changes, gene gains and losses, and effector gene turnover.</title>
        <authorList>
            <person name="Gomez Luciano L.B."/>
            <person name="Jason Tsai I."/>
            <person name="Chuma I."/>
            <person name="Tosa Y."/>
            <person name="Chen Y.H."/>
            <person name="Li J.Y."/>
            <person name="Li M.Y."/>
            <person name="Jade Lu M.Y."/>
            <person name="Nakayashiki H."/>
            <person name="Li W.H."/>
        </authorList>
    </citation>
    <scope>NUCLEOTIDE SEQUENCE [LARGE SCALE GENOMIC DNA]</scope>
    <source>
        <strain evidence="7 8">NI907</strain>
    </source>
</reference>
<evidence type="ECO:0000313" key="8">
    <source>
        <dbReference type="RefSeq" id="XP_030982620.1"/>
    </source>
</evidence>
<dbReference type="RefSeq" id="XP_030982620.1">
    <property type="nucleotide sequence ID" value="XM_031125903.1"/>
</dbReference>
<dbReference type="PANTHER" id="PTHR23112:SF37">
    <property type="entry name" value="G PROTEIN-COUPLED RECEPTOR GPR1"/>
    <property type="match status" value="1"/>
</dbReference>
<organism evidence="7 8">
    <name type="scientific">Pyricularia grisea</name>
    <name type="common">Crabgrass-specific blast fungus</name>
    <name type="synonym">Magnaporthe grisea</name>
    <dbReference type="NCBI Taxonomy" id="148305"/>
    <lineage>
        <taxon>Eukaryota</taxon>
        <taxon>Fungi</taxon>
        <taxon>Dikarya</taxon>
        <taxon>Ascomycota</taxon>
        <taxon>Pezizomycotina</taxon>
        <taxon>Sordariomycetes</taxon>
        <taxon>Sordariomycetidae</taxon>
        <taxon>Magnaporthales</taxon>
        <taxon>Pyriculariaceae</taxon>
        <taxon>Pyricularia</taxon>
    </lineage>
</organism>
<dbReference type="AlphaFoldDB" id="A0A6P8B649"/>
<reference evidence="8" key="2">
    <citation type="submission" date="2019-10" db="EMBL/GenBank/DDBJ databases">
        <authorList>
            <consortium name="NCBI Genome Project"/>
        </authorList>
    </citation>
    <scope>NUCLEOTIDE SEQUENCE</scope>
    <source>
        <strain evidence="8">NI907</strain>
    </source>
</reference>
<dbReference type="Proteomes" id="UP000515153">
    <property type="component" value="Chromosome I"/>
</dbReference>
<feature type="transmembrane region" description="Helical" evidence="6">
    <location>
        <begin position="343"/>
        <end position="360"/>
    </location>
</feature>
<evidence type="ECO:0000256" key="5">
    <source>
        <dbReference type="SAM" id="MobiDB-lite"/>
    </source>
</evidence>
<evidence type="ECO:0000256" key="6">
    <source>
        <dbReference type="SAM" id="Phobius"/>
    </source>
</evidence>
<dbReference type="GO" id="GO:0004930">
    <property type="term" value="F:G protein-coupled receptor activity"/>
    <property type="evidence" value="ECO:0007669"/>
    <property type="project" value="InterPro"/>
</dbReference>
<feature type="transmembrane region" description="Helical" evidence="6">
    <location>
        <begin position="179"/>
        <end position="200"/>
    </location>
</feature>
<keyword evidence="3 6" id="KW-1133">Transmembrane helix</keyword>
<gene>
    <name evidence="8" type="ORF">PgNI_05873</name>
</gene>
<feature type="region of interest" description="Disordered" evidence="5">
    <location>
        <begin position="449"/>
        <end position="495"/>
    </location>
</feature>
<protein>
    <submittedName>
        <fullName evidence="8">Uncharacterized protein</fullName>
    </submittedName>
</protein>
<dbReference type="GO" id="GO:0007189">
    <property type="term" value="P:adenylate cyclase-activating G protein-coupled receptor signaling pathway"/>
    <property type="evidence" value="ECO:0007669"/>
    <property type="project" value="TreeGrafter"/>
</dbReference>
<evidence type="ECO:0000256" key="3">
    <source>
        <dbReference type="ARBA" id="ARBA00022989"/>
    </source>
</evidence>
<dbReference type="GO" id="GO:0005886">
    <property type="term" value="C:plasma membrane"/>
    <property type="evidence" value="ECO:0007669"/>
    <property type="project" value="TreeGrafter"/>
</dbReference>
<dbReference type="Pfam" id="PF00001">
    <property type="entry name" value="7tm_1"/>
    <property type="match status" value="1"/>
</dbReference>
<feature type="transmembrane region" description="Helical" evidence="6">
    <location>
        <begin position="133"/>
        <end position="155"/>
    </location>
</feature>
<feature type="compositionally biased region" description="Basic and acidic residues" evidence="5">
    <location>
        <begin position="95"/>
        <end position="107"/>
    </location>
</feature>
<comment type="subcellular location">
    <subcellularLocation>
        <location evidence="1">Membrane</location>
        <topology evidence="1">Multi-pass membrane protein</topology>
    </subcellularLocation>
</comment>